<evidence type="ECO:0000259" key="2">
    <source>
        <dbReference type="Pfam" id="PF13635"/>
    </source>
</evidence>
<dbReference type="PANTHER" id="PTHR33295:SF8">
    <property type="entry name" value="AAA+ ATPASE DOMAIN-CONTAINING PROTEIN"/>
    <property type="match status" value="1"/>
</dbReference>
<gene>
    <name evidence="3" type="ORF">ENJ51_11470</name>
</gene>
<name>A0A7V2T1J0_LEUMU</name>
<evidence type="ECO:0000259" key="1">
    <source>
        <dbReference type="Pfam" id="PF13173"/>
    </source>
</evidence>
<dbReference type="PANTHER" id="PTHR33295">
    <property type="entry name" value="ATPASE"/>
    <property type="match status" value="1"/>
</dbReference>
<dbReference type="EMBL" id="DRMS01000430">
    <property type="protein sequence ID" value="HFC93417.1"/>
    <property type="molecule type" value="Genomic_DNA"/>
</dbReference>
<dbReference type="GO" id="GO:0005524">
    <property type="term" value="F:ATP binding"/>
    <property type="evidence" value="ECO:0007669"/>
    <property type="project" value="UniProtKB-KW"/>
</dbReference>
<keyword evidence="3" id="KW-0547">Nucleotide-binding</keyword>
<dbReference type="Pfam" id="PF13173">
    <property type="entry name" value="AAA_14"/>
    <property type="match status" value="1"/>
</dbReference>
<organism evidence="3">
    <name type="scientific">Leucothrix mucor</name>
    <dbReference type="NCBI Taxonomy" id="45248"/>
    <lineage>
        <taxon>Bacteria</taxon>
        <taxon>Pseudomonadati</taxon>
        <taxon>Pseudomonadota</taxon>
        <taxon>Gammaproteobacteria</taxon>
        <taxon>Thiotrichales</taxon>
        <taxon>Thiotrichaceae</taxon>
        <taxon>Leucothrix</taxon>
    </lineage>
</organism>
<feature type="domain" description="DUF4143" evidence="2">
    <location>
        <begin position="91"/>
        <end position="240"/>
    </location>
</feature>
<comment type="caution">
    <text evidence="3">The sequence shown here is derived from an EMBL/GenBank/DDBJ whole genome shotgun (WGS) entry which is preliminary data.</text>
</comment>
<dbReference type="InterPro" id="IPR025420">
    <property type="entry name" value="DUF4143"/>
</dbReference>
<reference evidence="3" key="1">
    <citation type="journal article" date="2020" name="mSystems">
        <title>Genome- and Community-Level Interaction Insights into Carbon Utilization and Element Cycling Functions of Hydrothermarchaeota in Hydrothermal Sediment.</title>
        <authorList>
            <person name="Zhou Z."/>
            <person name="Liu Y."/>
            <person name="Xu W."/>
            <person name="Pan J."/>
            <person name="Luo Z.H."/>
            <person name="Li M."/>
        </authorList>
    </citation>
    <scope>NUCLEOTIDE SEQUENCE [LARGE SCALE GENOMIC DNA]</scope>
    <source>
        <strain evidence="3">HyVt-493</strain>
    </source>
</reference>
<accession>A0A7V2T1J0</accession>
<evidence type="ECO:0000313" key="3">
    <source>
        <dbReference type="EMBL" id="HFC93417.1"/>
    </source>
</evidence>
<dbReference type="AlphaFoldDB" id="A0A7V2T1J0"/>
<feature type="non-terminal residue" evidence="3">
    <location>
        <position position="1"/>
    </location>
</feature>
<dbReference type="Pfam" id="PF13635">
    <property type="entry name" value="DUF4143"/>
    <property type="match status" value="1"/>
</dbReference>
<protein>
    <submittedName>
        <fullName evidence="3">ATP-binding protein</fullName>
    </submittedName>
</protein>
<dbReference type="InterPro" id="IPR041682">
    <property type="entry name" value="AAA_14"/>
</dbReference>
<dbReference type="Proteomes" id="UP000885750">
    <property type="component" value="Unassembled WGS sequence"/>
</dbReference>
<feature type="domain" description="AAA" evidence="1">
    <location>
        <begin position="1"/>
        <end position="34"/>
    </location>
</feature>
<keyword evidence="3" id="KW-0067">ATP-binding</keyword>
<sequence>TGSNSKLLSSEIATALRGRSLSYTVYPLSFKEYLNFKSIQPELYATQGRARVRHALEQYLVQGSFPEIVLLDDTLVQRQILQEYYQVMVFRDLIERYQIRNTQALKFFLKRLSASHSKKVSVNRLYNDLKSAGISVGKTSLYEFMEAAEAIFFTGILKKYSQKISTRELGERKIYLIDNGLFNAIHFQTQADQGKGLEQMVYWELRRRHPAPDSISYYRDKTECDFIIQDNGKTQVIQVCFEMHDSKTRQREIIGLINACHYFSIKEGLIITWNQQETFIQQDVNIRVLSIDEYLLG</sequence>
<proteinExistence type="predicted"/>